<sequence>MDNVCIPMHLDAFALSPDCCEGDSKIAPYTQPNYTALRLDSHLIQHDVLDHVDFHNTSPASKNPRVADLGQKPPNNLKPHRMGVHLHWSLPRFYRTGTASTSSQNKPANDSSDPTNPVFPKIPNRWLVTRHIKNHQPSDPLPEFQSWVVESDAVRNLTDIGDDVDLESDVAPFVSYEGDPTVKNVLQAQSEVFLGQKFDLVGWKEASAQTHRPLTLMNSSNPLFPDYALHNTNVLSVLDDFSFKKNAGDKGFQFATKAECDYFVIGWHQNPDDDPLNSAIKSDLTSRLSQLMLQLDTSSAKDYGIKEDQTRCLIYGAIYDVKYDFSQKPESVADTSAKNFTTQVKMEPLSVGTTPLDSILTFLSAHETDADAIFGTAGNSLAEDITGLAQFLYATADEYDARVQAQDLMAHQSFAKTDGGTKWSFSKASPGPAGTPAVPSVTEIQTLRILNEAQTQLDATNRQLRSLRWELFAEWWKYVSEYIPDTEKLSRQAFYRPIVTSITQAIWGPDKTSGLLKTQSSLEAQIQSLQSDSFKSSVRDPFFTRTDPTLCVAGLDSGRPQDFLDTLTVMLDHELTSDTTNVTPIFAGASNPVPNFNGLQSTAAKLLAQCLLNADTANGADGLPQTTGFQAWGDRNPFVPLFIEWESIYYHIDIDKWDIQLQSTPWGHNQSYVRYVPTSLLSGDASNQTDFRSLSGRILVLPQPVFSLENIVTSILDNPPAGMQLAPGEEDFIRKNIRNMKFISAPLSGLTSHLLTRCEGAHVKPVVRVQGQQIQPLADAAAPSQVIGIGSDVLTLVDAESALTPYGSLMTFGTDLYPKDKNPFKPVTHGQMLFTTLNIVDKFGQAICLPSPRPRLRNAPQPPDSKIYPCLSDYLAPDIIGTTVNTVFPTADAVQAGQIPPCEYVQLPPSINQDARINASFLIRDTISQGIYSTWREATEYENPVWGWIIINYADSGLQFFLADGTFYREIRVGGPNSETVSPKWLPNDPPAIIPTDAGTAQLDQLIAQLSPSIDGNAAYLQTFSDMINGSILNMPFPPSDYAGYANAIVGKPLALVNAGWSIELAAPAIKPQNSLGNATTNAQADLEAYSFPLKIGDIERAYDGVVGYYLSSNDPTNPTTEWSKLYTYFLPTPNSKFQDITQPSKAILPNLHPYWLDPSTTNITAANAAKYTVTSLLMDPYTDIHAFSPILPTKSLTLPPWVIQTAFQKMHAFFHLGPNLYTSDIPRSISDAKVAGTVLKMPVSGNKGTWSWFQPYATSDPTQLDPQYANMEVQEDLVGEKWAKGPYTFLEGYLQLMGNLQGKSS</sequence>
<evidence type="ECO:0000313" key="3">
    <source>
        <dbReference type="Proteomes" id="UP000235672"/>
    </source>
</evidence>
<dbReference type="Proteomes" id="UP000235672">
    <property type="component" value="Unassembled WGS sequence"/>
</dbReference>
<dbReference type="STRING" id="1745343.A0A2J6QHG9"/>
<organism evidence="2 3">
    <name type="scientific">Hyaloscypha hepaticicola</name>
    <dbReference type="NCBI Taxonomy" id="2082293"/>
    <lineage>
        <taxon>Eukaryota</taxon>
        <taxon>Fungi</taxon>
        <taxon>Dikarya</taxon>
        <taxon>Ascomycota</taxon>
        <taxon>Pezizomycotina</taxon>
        <taxon>Leotiomycetes</taxon>
        <taxon>Helotiales</taxon>
        <taxon>Hyaloscyphaceae</taxon>
        <taxon>Hyaloscypha</taxon>
    </lineage>
</organism>
<proteinExistence type="predicted"/>
<feature type="region of interest" description="Disordered" evidence="1">
    <location>
        <begin position="97"/>
        <end position="118"/>
    </location>
</feature>
<evidence type="ECO:0000313" key="2">
    <source>
        <dbReference type="EMBL" id="PMD25710.1"/>
    </source>
</evidence>
<reference evidence="2 3" key="1">
    <citation type="submission" date="2016-05" db="EMBL/GenBank/DDBJ databases">
        <title>A degradative enzymes factory behind the ericoid mycorrhizal symbiosis.</title>
        <authorList>
            <consortium name="DOE Joint Genome Institute"/>
            <person name="Martino E."/>
            <person name="Morin E."/>
            <person name="Grelet G."/>
            <person name="Kuo A."/>
            <person name="Kohler A."/>
            <person name="Daghino S."/>
            <person name="Barry K."/>
            <person name="Choi C."/>
            <person name="Cichocki N."/>
            <person name="Clum A."/>
            <person name="Copeland A."/>
            <person name="Hainaut M."/>
            <person name="Haridas S."/>
            <person name="Labutti K."/>
            <person name="Lindquist E."/>
            <person name="Lipzen A."/>
            <person name="Khouja H.-R."/>
            <person name="Murat C."/>
            <person name="Ohm R."/>
            <person name="Olson A."/>
            <person name="Spatafora J."/>
            <person name="Veneault-Fourrey C."/>
            <person name="Henrissat B."/>
            <person name="Grigoriev I."/>
            <person name="Martin F."/>
            <person name="Perotto S."/>
        </authorList>
    </citation>
    <scope>NUCLEOTIDE SEQUENCE [LARGE SCALE GENOMIC DNA]</scope>
    <source>
        <strain evidence="2 3">UAMH 7357</strain>
    </source>
</reference>
<protein>
    <submittedName>
        <fullName evidence="2">Uncharacterized protein</fullName>
    </submittedName>
</protein>
<dbReference type="OrthoDB" id="2992173at2759"/>
<name>A0A2J6QHG9_9HELO</name>
<keyword evidence="3" id="KW-1185">Reference proteome</keyword>
<gene>
    <name evidence="2" type="ORF">NA56DRAFT_641999</name>
</gene>
<feature type="compositionally biased region" description="Polar residues" evidence="1">
    <location>
        <begin position="97"/>
        <end position="115"/>
    </location>
</feature>
<evidence type="ECO:0000256" key="1">
    <source>
        <dbReference type="SAM" id="MobiDB-lite"/>
    </source>
</evidence>
<dbReference type="EMBL" id="KZ613469">
    <property type="protein sequence ID" value="PMD25710.1"/>
    <property type="molecule type" value="Genomic_DNA"/>
</dbReference>
<accession>A0A2J6QHG9</accession>